<dbReference type="EMBL" id="JBHSBI010000002">
    <property type="protein sequence ID" value="MFC4006437.1"/>
    <property type="molecule type" value="Genomic_DNA"/>
</dbReference>
<keyword evidence="10" id="KW-0472">Membrane</keyword>
<dbReference type="GO" id="GO:0016301">
    <property type="term" value="F:kinase activity"/>
    <property type="evidence" value="ECO:0007669"/>
    <property type="project" value="UniProtKB-KW"/>
</dbReference>
<keyword evidence="13" id="KW-1185">Reference proteome</keyword>
<dbReference type="SUPFAM" id="SSF55874">
    <property type="entry name" value="ATPase domain of HSP90 chaperone/DNA topoisomerase II/histidine kinase"/>
    <property type="match status" value="1"/>
</dbReference>
<name>A0ABV8FXE7_9ACTN</name>
<dbReference type="PRINTS" id="PR00344">
    <property type="entry name" value="BCTRLSENSOR"/>
</dbReference>
<evidence type="ECO:0000256" key="5">
    <source>
        <dbReference type="ARBA" id="ARBA00022679"/>
    </source>
</evidence>
<dbReference type="SUPFAM" id="SSF47384">
    <property type="entry name" value="Homodimeric domain of signal transducing histidine kinase"/>
    <property type="match status" value="1"/>
</dbReference>
<dbReference type="SMART" id="SM00387">
    <property type="entry name" value="HATPase_c"/>
    <property type="match status" value="1"/>
</dbReference>
<evidence type="ECO:0000256" key="9">
    <source>
        <dbReference type="ARBA" id="ARBA00023012"/>
    </source>
</evidence>
<evidence type="ECO:0000256" key="1">
    <source>
        <dbReference type="ARBA" id="ARBA00000085"/>
    </source>
</evidence>
<dbReference type="InterPro" id="IPR003661">
    <property type="entry name" value="HisK_dim/P_dom"/>
</dbReference>
<dbReference type="EC" id="2.7.13.3" evidence="3"/>
<keyword evidence="7 12" id="KW-0418">Kinase</keyword>
<dbReference type="InterPro" id="IPR036890">
    <property type="entry name" value="HATPase_C_sf"/>
</dbReference>
<evidence type="ECO:0000256" key="6">
    <source>
        <dbReference type="ARBA" id="ARBA00022692"/>
    </source>
</evidence>
<keyword evidence="8" id="KW-1133">Transmembrane helix</keyword>
<dbReference type="InterPro" id="IPR005467">
    <property type="entry name" value="His_kinase_dom"/>
</dbReference>
<keyword evidence="4" id="KW-0597">Phosphoprotein</keyword>
<evidence type="ECO:0000259" key="11">
    <source>
        <dbReference type="PROSITE" id="PS50109"/>
    </source>
</evidence>
<dbReference type="PANTHER" id="PTHR45436">
    <property type="entry name" value="SENSOR HISTIDINE KINASE YKOH"/>
    <property type="match status" value="1"/>
</dbReference>
<evidence type="ECO:0000256" key="4">
    <source>
        <dbReference type="ARBA" id="ARBA00022553"/>
    </source>
</evidence>
<comment type="catalytic activity">
    <reaction evidence="1">
        <text>ATP + protein L-histidine = ADP + protein N-phospho-L-histidine.</text>
        <dbReference type="EC" id="2.7.13.3"/>
    </reaction>
</comment>
<evidence type="ECO:0000256" key="3">
    <source>
        <dbReference type="ARBA" id="ARBA00012438"/>
    </source>
</evidence>
<evidence type="ECO:0000313" key="12">
    <source>
        <dbReference type="EMBL" id="MFC4006437.1"/>
    </source>
</evidence>
<sequence length="235" mass="25334">MNAIRAGPPTEKDLAQRRFAAAVAHELRTPLAGLRAEIEEARLHPGETDLPRLLDAVLRGVARLEAITADLFVLTQVADGGHVRRRPIDLSALARAHAATPDTGPQIRLRAADEVIVDAVPTLLDRLVTNLLDNALRYAKCSIQIQVRRHGATAELIVTDDGPGIPAADRERVFESFARLDSARCRRRGGAGLGLAIARDIAHAHDGTLHVESVTRGGARFVLRLPATRHADGQS</sequence>
<comment type="caution">
    <text evidence="12">The sequence shown here is derived from an EMBL/GenBank/DDBJ whole genome shotgun (WGS) entry which is preliminary data.</text>
</comment>
<dbReference type="InterPro" id="IPR050428">
    <property type="entry name" value="TCS_sensor_his_kinase"/>
</dbReference>
<organism evidence="12 13">
    <name type="scientific">Nonomuraea purpurea</name>
    <dbReference type="NCBI Taxonomy" id="1849276"/>
    <lineage>
        <taxon>Bacteria</taxon>
        <taxon>Bacillati</taxon>
        <taxon>Actinomycetota</taxon>
        <taxon>Actinomycetes</taxon>
        <taxon>Streptosporangiales</taxon>
        <taxon>Streptosporangiaceae</taxon>
        <taxon>Nonomuraea</taxon>
    </lineage>
</organism>
<dbReference type="Gene3D" id="3.30.565.10">
    <property type="entry name" value="Histidine kinase-like ATPase, C-terminal domain"/>
    <property type="match status" value="1"/>
</dbReference>
<dbReference type="Gene3D" id="1.10.287.130">
    <property type="match status" value="1"/>
</dbReference>
<proteinExistence type="predicted"/>
<feature type="domain" description="Histidine kinase" evidence="11">
    <location>
        <begin position="22"/>
        <end position="229"/>
    </location>
</feature>
<dbReference type="Pfam" id="PF00512">
    <property type="entry name" value="HisKA"/>
    <property type="match status" value="1"/>
</dbReference>
<dbReference type="InterPro" id="IPR003594">
    <property type="entry name" value="HATPase_dom"/>
</dbReference>
<dbReference type="PANTHER" id="PTHR45436:SF5">
    <property type="entry name" value="SENSOR HISTIDINE KINASE TRCS"/>
    <property type="match status" value="1"/>
</dbReference>
<evidence type="ECO:0000256" key="7">
    <source>
        <dbReference type="ARBA" id="ARBA00022777"/>
    </source>
</evidence>
<keyword evidence="9" id="KW-0902">Two-component regulatory system</keyword>
<dbReference type="SMART" id="SM00388">
    <property type="entry name" value="HisKA"/>
    <property type="match status" value="1"/>
</dbReference>
<gene>
    <name evidence="12" type="ORF">ACFOY2_04340</name>
</gene>
<evidence type="ECO:0000256" key="10">
    <source>
        <dbReference type="ARBA" id="ARBA00023136"/>
    </source>
</evidence>
<evidence type="ECO:0000256" key="8">
    <source>
        <dbReference type="ARBA" id="ARBA00022989"/>
    </source>
</evidence>
<dbReference type="Proteomes" id="UP001595851">
    <property type="component" value="Unassembled WGS sequence"/>
</dbReference>
<evidence type="ECO:0000256" key="2">
    <source>
        <dbReference type="ARBA" id="ARBA00004236"/>
    </source>
</evidence>
<dbReference type="RefSeq" id="WP_379526594.1">
    <property type="nucleotide sequence ID" value="NZ_JBHSBI010000002.1"/>
</dbReference>
<dbReference type="Pfam" id="PF02518">
    <property type="entry name" value="HATPase_c"/>
    <property type="match status" value="1"/>
</dbReference>
<accession>A0ABV8FXE7</accession>
<reference evidence="13" key="1">
    <citation type="journal article" date="2019" name="Int. J. Syst. Evol. Microbiol.">
        <title>The Global Catalogue of Microorganisms (GCM) 10K type strain sequencing project: providing services to taxonomists for standard genome sequencing and annotation.</title>
        <authorList>
            <consortium name="The Broad Institute Genomics Platform"/>
            <consortium name="The Broad Institute Genome Sequencing Center for Infectious Disease"/>
            <person name="Wu L."/>
            <person name="Ma J."/>
        </authorList>
    </citation>
    <scope>NUCLEOTIDE SEQUENCE [LARGE SCALE GENOMIC DNA]</scope>
    <source>
        <strain evidence="13">TBRC 1276</strain>
    </source>
</reference>
<evidence type="ECO:0000313" key="13">
    <source>
        <dbReference type="Proteomes" id="UP001595851"/>
    </source>
</evidence>
<keyword evidence="5" id="KW-0808">Transferase</keyword>
<dbReference type="InterPro" id="IPR036097">
    <property type="entry name" value="HisK_dim/P_sf"/>
</dbReference>
<comment type="subcellular location">
    <subcellularLocation>
        <location evidence="2">Cell membrane</location>
    </subcellularLocation>
</comment>
<dbReference type="CDD" id="cd00082">
    <property type="entry name" value="HisKA"/>
    <property type="match status" value="1"/>
</dbReference>
<keyword evidence="6" id="KW-0812">Transmembrane</keyword>
<protein>
    <recommendedName>
        <fullName evidence="3">histidine kinase</fullName>
        <ecNumber evidence="3">2.7.13.3</ecNumber>
    </recommendedName>
</protein>
<dbReference type="PROSITE" id="PS50109">
    <property type="entry name" value="HIS_KIN"/>
    <property type="match status" value="1"/>
</dbReference>
<dbReference type="InterPro" id="IPR004358">
    <property type="entry name" value="Sig_transdc_His_kin-like_C"/>
</dbReference>
<dbReference type="CDD" id="cd00075">
    <property type="entry name" value="HATPase"/>
    <property type="match status" value="1"/>
</dbReference>